<name>A0A9B0G6D1_ODORO</name>
<keyword evidence="3" id="KW-0964">Secreted</keyword>
<evidence type="ECO:0000313" key="8">
    <source>
        <dbReference type="Proteomes" id="UP000245340"/>
    </source>
</evidence>
<dbReference type="PROSITE" id="PS00247">
    <property type="entry name" value="HBGF_FGF"/>
    <property type="match status" value="1"/>
</dbReference>
<dbReference type="GO" id="GO:0008083">
    <property type="term" value="F:growth factor activity"/>
    <property type="evidence" value="ECO:0007669"/>
    <property type="project" value="UniProtKB-KW"/>
</dbReference>
<evidence type="ECO:0000256" key="2">
    <source>
        <dbReference type="ARBA" id="ARBA00007936"/>
    </source>
</evidence>
<dbReference type="SMART" id="SM00442">
    <property type="entry name" value="FGF"/>
    <property type="match status" value="1"/>
</dbReference>
<dbReference type="RefSeq" id="XP_004394100.1">
    <property type="nucleotide sequence ID" value="XM_004394043.1"/>
</dbReference>
<comment type="subcellular location">
    <subcellularLocation>
        <location evidence="1">Secreted</location>
    </subcellularLocation>
</comment>
<keyword evidence="8" id="KW-1185">Reference proteome</keyword>
<dbReference type="AlphaFoldDB" id="A0A9B0G6D1"/>
<dbReference type="CDD" id="cd23331">
    <property type="entry name" value="beta-trefoil_FGF19"/>
    <property type="match status" value="1"/>
</dbReference>
<dbReference type="Proteomes" id="UP000245340">
    <property type="component" value="Unplaced"/>
</dbReference>
<protein>
    <recommendedName>
        <fullName evidence="6">Fibroblast growth factor</fullName>
        <shortName evidence="6">FGF</shortName>
    </recommendedName>
</protein>
<dbReference type="Gene3D" id="2.80.10.50">
    <property type="match status" value="1"/>
</dbReference>
<keyword evidence="5" id="KW-0339">Growth factor</keyword>
<evidence type="ECO:0000256" key="4">
    <source>
        <dbReference type="ARBA" id="ARBA00022729"/>
    </source>
</evidence>
<dbReference type="PRINTS" id="PR00262">
    <property type="entry name" value="IL1HBGF"/>
</dbReference>
<feature type="region of interest" description="Disordered" evidence="7">
    <location>
        <begin position="35"/>
        <end position="124"/>
    </location>
</feature>
<gene>
    <name evidence="9" type="primary">FGF19</name>
</gene>
<dbReference type="Pfam" id="PF00167">
    <property type="entry name" value="FGF"/>
    <property type="match status" value="1"/>
</dbReference>
<proteinExistence type="inferred from homology"/>
<dbReference type="SUPFAM" id="SSF50353">
    <property type="entry name" value="Cytokine"/>
    <property type="match status" value="1"/>
</dbReference>
<reference evidence="9" key="1">
    <citation type="submission" date="2025-08" db="UniProtKB">
        <authorList>
            <consortium name="RefSeq"/>
        </authorList>
    </citation>
    <scope>IDENTIFICATION</scope>
</reference>
<organism evidence="8 9">
    <name type="scientific">Odobenus rosmarus divergens</name>
    <name type="common">Pacific walrus</name>
    <dbReference type="NCBI Taxonomy" id="9708"/>
    <lineage>
        <taxon>Eukaryota</taxon>
        <taxon>Metazoa</taxon>
        <taxon>Chordata</taxon>
        <taxon>Craniata</taxon>
        <taxon>Vertebrata</taxon>
        <taxon>Euteleostomi</taxon>
        <taxon>Mammalia</taxon>
        <taxon>Eutheria</taxon>
        <taxon>Laurasiatheria</taxon>
        <taxon>Carnivora</taxon>
        <taxon>Caniformia</taxon>
        <taxon>Pinnipedia</taxon>
        <taxon>Odobenidae</taxon>
        <taxon>Odobenus</taxon>
    </lineage>
</organism>
<accession>A0A9B0G6D1</accession>
<evidence type="ECO:0000313" key="9">
    <source>
        <dbReference type="RefSeq" id="XP_004394100.1"/>
    </source>
</evidence>
<feature type="compositionally biased region" description="Basic and acidic residues" evidence="7">
    <location>
        <begin position="59"/>
        <end position="71"/>
    </location>
</feature>
<evidence type="ECO:0000256" key="5">
    <source>
        <dbReference type="ARBA" id="ARBA00023030"/>
    </source>
</evidence>
<comment type="similarity">
    <text evidence="2 6">Belongs to the heparin-binding growth factors family.</text>
</comment>
<keyword evidence="4" id="KW-0732">Signal</keyword>
<evidence type="ECO:0000256" key="1">
    <source>
        <dbReference type="ARBA" id="ARBA00004613"/>
    </source>
</evidence>
<evidence type="ECO:0000256" key="6">
    <source>
        <dbReference type="RuleBase" id="RU049442"/>
    </source>
</evidence>
<dbReference type="InterPro" id="IPR002209">
    <property type="entry name" value="Fibroblast_GF_fam"/>
</dbReference>
<evidence type="ECO:0000256" key="3">
    <source>
        <dbReference type="ARBA" id="ARBA00022525"/>
    </source>
</evidence>
<evidence type="ECO:0000256" key="7">
    <source>
        <dbReference type="SAM" id="MobiDB-lite"/>
    </source>
</evidence>
<dbReference type="PANTHER" id="PTHR11486">
    <property type="entry name" value="FIBROBLAST GROWTH FACTOR"/>
    <property type="match status" value="1"/>
</dbReference>
<sequence>MALLAAQGAATLLDPWSGCRQGRLLEILSKDNRAQSEAGDELLTCPQDIAPWPGRRAQGPRDRTNDKRHSNTEGLPCAAPGPRSAERPERTAGSRSAPRLGTHSSAATQPPAPSPPELRAEPEGGAMRSALSRCAVARAVVLAGLWLAATGRPLAFSDAGPHVHYGWGEPIRLRHLYTAGPHGLSSCFLRIRADGGVDCARGQSAHSLVEIRAVALRTVAIKGVHSVRYLCMGADGSMQGLPQYSAGDCAFEEEIRPDGYNVYRSKKHRLPVSLSSAKQRQLYKDRGFLPLSHFLPMLPGSPAEPRDLQDHVESDGFSAPLETDSMDPFGIATKMGLVKSPSFQK</sequence>
<dbReference type="FunFam" id="2.80.10.50:FF:000053">
    <property type="entry name" value="Fibroblast growth factor"/>
    <property type="match status" value="1"/>
</dbReference>
<dbReference type="InterPro" id="IPR008996">
    <property type="entry name" value="IL1/FGF"/>
</dbReference>
<dbReference type="GO" id="GO:0005576">
    <property type="term" value="C:extracellular region"/>
    <property type="evidence" value="ECO:0007669"/>
    <property type="project" value="UniProtKB-SubCell"/>
</dbReference>